<dbReference type="AlphaFoldDB" id="A0A975MN62"/>
<dbReference type="PANTHER" id="PTHR46401">
    <property type="entry name" value="GLYCOSYLTRANSFERASE WBBK-RELATED"/>
    <property type="match status" value="1"/>
</dbReference>
<evidence type="ECO:0000313" key="3">
    <source>
        <dbReference type="EMBL" id="QWF70936.1"/>
    </source>
</evidence>
<dbReference type="PANTHER" id="PTHR46401:SF2">
    <property type="entry name" value="GLYCOSYLTRANSFERASE WBBK-RELATED"/>
    <property type="match status" value="1"/>
</dbReference>
<accession>A0A975MN62</accession>
<protein>
    <submittedName>
        <fullName evidence="3">Glycosyltransferase</fullName>
        <ecNumber evidence="3">2.4.-.-</ecNumber>
    </submittedName>
</protein>
<reference evidence="3" key="1">
    <citation type="submission" date="2021-04" db="EMBL/GenBank/DDBJ databases">
        <title>Draft genome sequence data of methanotrophic Methylovulum sp. strain S1L and Methylomonas sp. strain S2AM isolated from boreal lake water columns.</title>
        <authorList>
            <person name="Rissanen A.J."/>
            <person name="Mangayil R."/>
            <person name="Svenning M.M."/>
            <person name="Khanongnuch R."/>
        </authorList>
    </citation>
    <scope>NUCLEOTIDE SEQUENCE</scope>
    <source>
        <strain evidence="3">S2AM</strain>
    </source>
</reference>
<evidence type="ECO:0000259" key="2">
    <source>
        <dbReference type="Pfam" id="PF00534"/>
    </source>
</evidence>
<dbReference type="Gene3D" id="3.40.50.2000">
    <property type="entry name" value="Glycogen Phosphorylase B"/>
    <property type="match status" value="2"/>
</dbReference>
<feature type="domain" description="Glycosyl transferase family 1" evidence="2">
    <location>
        <begin position="191"/>
        <end position="333"/>
    </location>
</feature>
<dbReference type="EMBL" id="CP073754">
    <property type="protein sequence ID" value="QWF70936.1"/>
    <property type="molecule type" value="Genomic_DNA"/>
</dbReference>
<dbReference type="EC" id="2.4.-.-" evidence="3"/>
<dbReference type="GO" id="GO:0009103">
    <property type="term" value="P:lipopolysaccharide biosynthetic process"/>
    <property type="evidence" value="ECO:0007669"/>
    <property type="project" value="TreeGrafter"/>
</dbReference>
<dbReference type="KEGG" id="mpad:KEF85_00050"/>
<gene>
    <name evidence="3" type="ORF">KEF85_00050</name>
</gene>
<keyword evidence="4" id="KW-1185">Reference proteome</keyword>
<proteinExistence type="predicted"/>
<evidence type="ECO:0000256" key="1">
    <source>
        <dbReference type="ARBA" id="ARBA00022679"/>
    </source>
</evidence>
<dbReference type="RefSeq" id="WP_215582443.1">
    <property type="nucleotide sequence ID" value="NZ_CP073754.1"/>
</dbReference>
<dbReference type="SUPFAM" id="SSF53756">
    <property type="entry name" value="UDP-Glycosyltransferase/glycogen phosphorylase"/>
    <property type="match status" value="1"/>
</dbReference>
<dbReference type="Proteomes" id="UP000676649">
    <property type="component" value="Chromosome"/>
</dbReference>
<dbReference type="GO" id="GO:0016757">
    <property type="term" value="F:glycosyltransferase activity"/>
    <property type="evidence" value="ECO:0007669"/>
    <property type="project" value="UniProtKB-KW"/>
</dbReference>
<dbReference type="Pfam" id="PF00534">
    <property type="entry name" value="Glycos_transf_1"/>
    <property type="match status" value="1"/>
</dbReference>
<keyword evidence="1 3" id="KW-0808">Transferase</keyword>
<keyword evidence="3" id="KW-0328">Glycosyltransferase</keyword>
<organism evidence="3 4">
    <name type="scientific">Methylomonas paludis</name>
    <dbReference type="NCBI Taxonomy" id="1173101"/>
    <lineage>
        <taxon>Bacteria</taxon>
        <taxon>Pseudomonadati</taxon>
        <taxon>Pseudomonadota</taxon>
        <taxon>Gammaproteobacteria</taxon>
        <taxon>Methylococcales</taxon>
        <taxon>Methylococcaceae</taxon>
        <taxon>Methylomonas</taxon>
    </lineage>
</organism>
<dbReference type="InterPro" id="IPR001296">
    <property type="entry name" value="Glyco_trans_1"/>
</dbReference>
<name>A0A975MN62_9GAMM</name>
<evidence type="ECO:0000313" key="4">
    <source>
        <dbReference type="Proteomes" id="UP000676649"/>
    </source>
</evidence>
<sequence>MKKRLVISAVNLIEGGTLTAFRDCLTGAENILSQDWEIIALVHDKSLFNNRRVVFIEFPEVKRSWLKRLYYEFWYFKSLSKQLKPDVWFSMHDISAHVTANRRAVYCHNPSTFYRINLTDIWWEPKFFLFTLFYRYLYGLNIHANNLVVVQQNWLRNAFQSMYQLNNVVVAHPVIRHQNRQDTPDRSLPGVFFYPALPRVFKNFEVLYAAAKILREQIGNSFEIRLTLSGHESRYARHLLKRFADMPNIRFIGYQSQVQMFEQYQQASAIVFPSKLETWGLPISEAKNLGKQLIVADLPYAYEPVGTYHKVVFFEPDNAEQLAAIMLSHIQGRLENQQTATPSISPPYAQSWEELIMLVISDTV</sequence>